<gene>
    <name evidence="1" type="ORF">LMG18101_03485</name>
</gene>
<organism evidence="1 2">
    <name type="scientific">Ralstonia flaminis</name>
    <dbReference type="NCBI Taxonomy" id="3058597"/>
    <lineage>
        <taxon>Bacteria</taxon>
        <taxon>Pseudomonadati</taxon>
        <taxon>Pseudomonadota</taxon>
        <taxon>Betaproteobacteria</taxon>
        <taxon>Burkholderiales</taxon>
        <taxon>Burkholderiaceae</taxon>
        <taxon>Ralstonia</taxon>
    </lineage>
</organism>
<dbReference type="InterPro" id="IPR029056">
    <property type="entry name" value="Ribokinase-like"/>
</dbReference>
<proteinExistence type="predicted"/>
<dbReference type="EMBL" id="CATZLL010000011">
    <property type="protein sequence ID" value="CAJ0818072.1"/>
    <property type="molecule type" value="Genomic_DNA"/>
</dbReference>
<evidence type="ECO:0000313" key="1">
    <source>
        <dbReference type="EMBL" id="CAJ0818072.1"/>
    </source>
</evidence>
<sequence length="52" mass="5426">MPDIVTLTVNPAIDIATSVERMTDTHKMRCAAPRCAAIRAEGASTLPASSIA</sequence>
<dbReference type="Proteomes" id="UP001189757">
    <property type="component" value="Unassembled WGS sequence"/>
</dbReference>
<keyword evidence="2" id="KW-1185">Reference proteome</keyword>
<protein>
    <recommendedName>
        <fullName evidence="3">1-phosphofructokinase</fullName>
    </recommendedName>
</protein>
<reference evidence="1 2" key="1">
    <citation type="submission" date="2023-07" db="EMBL/GenBank/DDBJ databases">
        <authorList>
            <person name="Peeters C."/>
        </authorList>
    </citation>
    <scope>NUCLEOTIDE SEQUENCE [LARGE SCALE GENOMIC DNA]</scope>
    <source>
        <strain evidence="1 2">LMG 18101</strain>
    </source>
</reference>
<dbReference type="Gene3D" id="3.40.1190.20">
    <property type="match status" value="1"/>
</dbReference>
<evidence type="ECO:0008006" key="3">
    <source>
        <dbReference type="Google" id="ProtNLM"/>
    </source>
</evidence>
<comment type="caution">
    <text evidence="1">The sequence shown here is derived from an EMBL/GenBank/DDBJ whole genome shotgun (WGS) entry which is preliminary data.</text>
</comment>
<evidence type="ECO:0000313" key="2">
    <source>
        <dbReference type="Proteomes" id="UP001189757"/>
    </source>
</evidence>
<name>A0ABM9K9A8_9RALS</name>
<accession>A0ABM9K9A8</accession>